<accession>A0AAV0H026</accession>
<evidence type="ECO:0000313" key="2">
    <source>
        <dbReference type="EMBL" id="CAI0378660.1"/>
    </source>
</evidence>
<feature type="region of interest" description="Disordered" evidence="1">
    <location>
        <begin position="1"/>
        <end position="52"/>
    </location>
</feature>
<organism evidence="2 3">
    <name type="scientific">Linum tenue</name>
    <dbReference type="NCBI Taxonomy" id="586396"/>
    <lineage>
        <taxon>Eukaryota</taxon>
        <taxon>Viridiplantae</taxon>
        <taxon>Streptophyta</taxon>
        <taxon>Embryophyta</taxon>
        <taxon>Tracheophyta</taxon>
        <taxon>Spermatophyta</taxon>
        <taxon>Magnoliopsida</taxon>
        <taxon>eudicotyledons</taxon>
        <taxon>Gunneridae</taxon>
        <taxon>Pentapetalae</taxon>
        <taxon>rosids</taxon>
        <taxon>fabids</taxon>
        <taxon>Malpighiales</taxon>
        <taxon>Linaceae</taxon>
        <taxon>Linum</taxon>
    </lineage>
</organism>
<evidence type="ECO:0000256" key="1">
    <source>
        <dbReference type="SAM" id="MobiDB-lite"/>
    </source>
</evidence>
<keyword evidence="3" id="KW-1185">Reference proteome</keyword>
<sequence>MLVPPRHRLLQLEPLPEGHLQRHRVDPAGEDDERRPRGIRRVSSPNPNRTLRHRPRVLVHPPLDIEGESDWVPGDVLAHFLLRELRAQCDDVCGPGGDFPGAAEVDLSRDLGGGGEGRGDGGGVRVLVRGAVDGSGEDGCGLPAGDRSEELADCVGLY</sequence>
<gene>
    <name evidence="2" type="ORF">LITE_LOCUS1952</name>
</gene>
<feature type="compositionally biased region" description="Basic and acidic residues" evidence="1">
    <location>
        <begin position="19"/>
        <end position="36"/>
    </location>
</feature>
<name>A0AAV0H026_9ROSI</name>
<dbReference type="AlphaFoldDB" id="A0AAV0H026"/>
<protein>
    <submittedName>
        <fullName evidence="2">Uncharacterized protein</fullName>
    </submittedName>
</protein>
<evidence type="ECO:0000313" key="3">
    <source>
        <dbReference type="Proteomes" id="UP001154282"/>
    </source>
</evidence>
<comment type="caution">
    <text evidence="2">The sequence shown here is derived from an EMBL/GenBank/DDBJ whole genome shotgun (WGS) entry which is preliminary data.</text>
</comment>
<reference evidence="2" key="1">
    <citation type="submission" date="2022-08" db="EMBL/GenBank/DDBJ databases">
        <authorList>
            <person name="Gutierrez-Valencia J."/>
        </authorList>
    </citation>
    <scope>NUCLEOTIDE SEQUENCE</scope>
</reference>
<dbReference type="EMBL" id="CAMGYJ010000002">
    <property type="protein sequence ID" value="CAI0378660.1"/>
    <property type="molecule type" value="Genomic_DNA"/>
</dbReference>
<proteinExistence type="predicted"/>
<dbReference type="Proteomes" id="UP001154282">
    <property type="component" value="Unassembled WGS sequence"/>
</dbReference>